<name>A0A1Q9DS26_SYMMI</name>
<dbReference type="OrthoDB" id="447151at2759"/>
<evidence type="ECO:0000313" key="3">
    <source>
        <dbReference type="Proteomes" id="UP000186817"/>
    </source>
</evidence>
<dbReference type="EMBL" id="LSRX01000413">
    <property type="protein sequence ID" value="OLP97966.1"/>
    <property type="molecule type" value="Genomic_DNA"/>
</dbReference>
<organism evidence="2 3">
    <name type="scientific">Symbiodinium microadriaticum</name>
    <name type="common">Dinoflagellate</name>
    <name type="synonym">Zooxanthella microadriatica</name>
    <dbReference type="NCBI Taxonomy" id="2951"/>
    <lineage>
        <taxon>Eukaryota</taxon>
        <taxon>Sar</taxon>
        <taxon>Alveolata</taxon>
        <taxon>Dinophyceae</taxon>
        <taxon>Suessiales</taxon>
        <taxon>Symbiodiniaceae</taxon>
        <taxon>Symbiodinium</taxon>
    </lineage>
</organism>
<protein>
    <recommendedName>
        <fullName evidence="4">K Homology domain-containing protein</fullName>
    </recommendedName>
</protein>
<evidence type="ECO:0000313" key="2">
    <source>
        <dbReference type="EMBL" id="OLP97966.1"/>
    </source>
</evidence>
<keyword evidence="3" id="KW-1185">Reference proteome</keyword>
<gene>
    <name evidence="2" type="ORF">AK812_SmicGene19609</name>
</gene>
<accession>A0A1Q9DS26</accession>
<proteinExistence type="predicted"/>
<reference evidence="2 3" key="1">
    <citation type="submission" date="2016-02" db="EMBL/GenBank/DDBJ databases">
        <title>Genome analysis of coral dinoflagellate symbionts highlights evolutionary adaptations to a symbiotic lifestyle.</title>
        <authorList>
            <person name="Aranda M."/>
            <person name="Li Y."/>
            <person name="Liew Y.J."/>
            <person name="Baumgarten S."/>
            <person name="Simakov O."/>
            <person name="Wilson M."/>
            <person name="Piel J."/>
            <person name="Ashoor H."/>
            <person name="Bougouffa S."/>
            <person name="Bajic V.B."/>
            <person name="Ryu T."/>
            <person name="Ravasi T."/>
            <person name="Bayer T."/>
            <person name="Micklem G."/>
            <person name="Kim H."/>
            <person name="Bhak J."/>
            <person name="Lajeunesse T.C."/>
            <person name="Voolstra C.R."/>
        </authorList>
    </citation>
    <scope>NUCLEOTIDE SEQUENCE [LARGE SCALE GENOMIC DNA]</scope>
    <source>
        <strain evidence="2 3">CCMP2467</strain>
    </source>
</reference>
<comment type="caution">
    <text evidence="2">The sequence shown here is derived from an EMBL/GenBank/DDBJ whole genome shotgun (WGS) entry which is preliminary data.</text>
</comment>
<evidence type="ECO:0008006" key="4">
    <source>
        <dbReference type="Google" id="ProtNLM"/>
    </source>
</evidence>
<sequence length="148" mass="16167">MEPWGPLAGKDTSTAFARACRPVILELKQSRSLCAMAQNELTIQIPKEHWPKNVLRMLTPCLRKLGDSHGHIIIAAQPARGALLLKGPSEKIDAAKPGLRALIEEHFPEAEMPAELRQEAEQAQEEVEEAAQTDAYGGEPLDVEALGL</sequence>
<evidence type="ECO:0000256" key="1">
    <source>
        <dbReference type="SAM" id="MobiDB-lite"/>
    </source>
</evidence>
<feature type="region of interest" description="Disordered" evidence="1">
    <location>
        <begin position="114"/>
        <end position="140"/>
    </location>
</feature>
<dbReference type="AlphaFoldDB" id="A0A1Q9DS26"/>
<dbReference type="Proteomes" id="UP000186817">
    <property type="component" value="Unassembled WGS sequence"/>
</dbReference>
<feature type="compositionally biased region" description="Acidic residues" evidence="1">
    <location>
        <begin position="122"/>
        <end position="131"/>
    </location>
</feature>